<dbReference type="InterPro" id="IPR003594">
    <property type="entry name" value="HATPase_dom"/>
</dbReference>
<dbReference type="SMART" id="SM00387">
    <property type="entry name" value="HATPase_c"/>
    <property type="match status" value="1"/>
</dbReference>
<comment type="caution">
    <text evidence="6">The sequence shown here is derived from an EMBL/GenBank/DDBJ whole genome shotgun (WGS) entry which is preliminary data.</text>
</comment>
<dbReference type="PANTHER" id="PTHR24421:SF58">
    <property type="entry name" value="SIGNAL TRANSDUCTION HISTIDINE-PROTEIN KINASE_PHOSPHATASE UHPB"/>
    <property type="match status" value="1"/>
</dbReference>
<dbReference type="GO" id="GO:0000155">
    <property type="term" value="F:phosphorelay sensor kinase activity"/>
    <property type="evidence" value="ECO:0007669"/>
    <property type="project" value="InterPro"/>
</dbReference>
<keyword evidence="7" id="KW-1185">Reference proteome</keyword>
<dbReference type="STRING" id="1328313.DS2_15839"/>
<feature type="transmembrane region" description="Helical" evidence="4">
    <location>
        <begin position="328"/>
        <end position="346"/>
    </location>
</feature>
<evidence type="ECO:0000313" key="6">
    <source>
        <dbReference type="EMBL" id="EWH08720.1"/>
    </source>
</evidence>
<evidence type="ECO:0000313" key="7">
    <source>
        <dbReference type="Proteomes" id="UP000019276"/>
    </source>
</evidence>
<gene>
    <name evidence="6" type="ORF">DS2_15839</name>
</gene>
<feature type="transmembrane region" description="Helical" evidence="4">
    <location>
        <begin position="284"/>
        <end position="300"/>
    </location>
</feature>
<feature type="transmembrane region" description="Helical" evidence="4">
    <location>
        <begin position="236"/>
        <end position="264"/>
    </location>
</feature>
<feature type="transmembrane region" description="Helical" evidence="4">
    <location>
        <begin position="306"/>
        <end position="323"/>
    </location>
</feature>
<keyword evidence="4" id="KW-1133">Transmembrane helix</keyword>
<evidence type="ECO:0000256" key="3">
    <source>
        <dbReference type="ARBA" id="ARBA00023012"/>
    </source>
</evidence>
<organism evidence="6 7">
    <name type="scientific">Catenovulum agarivorans DS-2</name>
    <dbReference type="NCBI Taxonomy" id="1328313"/>
    <lineage>
        <taxon>Bacteria</taxon>
        <taxon>Pseudomonadati</taxon>
        <taxon>Pseudomonadota</taxon>
        <taxon>Gammaproteobacteria</taxon>
        <taxon>Alteromonadales</taxon>
        <taxon>Alteromonadaceae</taxon>
        <taxon>Catenovulum</taxon>
    </lineage>
</organism>
<dbReference type="OrthoDB" id="9797605at2"/>
<name>W7QTG8_9ALTE</name>
<feature type="transmembrane region" description="Helical" evidence="4">
    <location>
        <begin position="125"/>
        <end position="146"/>
    </location>
</feature>
<dbReference type="RefSeq" id="WP_035015850.1">
    <property type="nucleotide sequence ID" value="NZ_ARZY01000038.1"/>
</dbReference>
<dbReference type="Pfam" id="PF02518">
    <property type="entry name" value="HATPase_c"/>
    <property type="match status" value="1"/>
</dbReference>
<dbReference type="GO" id="GO:0016020">
    <property type="term" value="C:membrane"/>
    <property type="evidence" value="ECO:0007669"/>
    <property type="project" value="InterPro"/>
</dbReference>
<dbReference type="AlphaFoldDB" id="W7QTG8"/>
<keyword evidence="3" id="KW-0902">Two-component regulatory system</keyword>
<dbReference type="SUPFAM" id="SSF55874">
    <property type="entry name" value="ATPase domain of HSP90 chaperone/DNA topoisomerase II/histidine kinase"/>
    <property type="match status" value="1"/>
</dbReference>
<evidence type="ECO:0000256" key="2">
    <source>
        <dbReference type="ARBA" id="ARBA00022777"/>
    </source>
</evidence>
<dbReference type="GO" id="GO:0046983">
    <property type="term" value="F:protein dimerization activity"/>
    <property type="evidence" value="ECO:0007669"/>
    <property type="project" value="InterPro"/>
</dbReference>
<feature type="transmembrane region" description="Helical" evidence="4">
    <location>
        <begin position="41"/>
        <end position="61"/>
    </location>
</feature>
<feature type="transmembrane region" description="Helical" evidence="4">
    <location>
        <begin position="166"/>
        <end position="185"/>
    </location>
</feature>
<dbReference type="InterPro" id="IPR050482">
    <property type="entry name" value="Sensor_HK_TwoCompSys"/>
</dbReference>
<dbReference type="EMBL" id="ARZY01000038">
    <property type="protein sequence ID" value="EWH08720.1"/>
    <property type="molecule type" value="Genomic_DNA"/>
</dbReference>
<dbReference type="CDD" id="cd16917">
    <property type="entry name" value="HATPase_UhpB-NarQ-NarX-like"/>
    <property type="match status" value="1"/>
</dbReference>
<feature type="domain" description="Histidine kinase/HSP90-like ATPase" evidence="5">
    <location>
        <begin position="524"/>
        <end position="615"/>
    </location>
</feature>
<reference evidence="6 7" key="1">
    <citation type="journal article" date="2014" name="Genome Announc.">
        <title>Draft Genome Sequence of the Agar-Degrading Bacterium Catenovulum sp. Strain DS-2, Isolated from Intestines of Haliotis diversicolor.</title>
        <authorList>
            <person name="Shan D."/>
            <person name="Li X."/>
            <person name="Gu Z."/>
            <person name="Wei G."/>
            <person name="Gao Z."/>
            <person name="Shao Z."/>
        </authorList>
    </citation>
    <scope>NUCLEOTIDE SEQUENCE [LARGE SCALE GENOMIC DNA]</scope>
    <source>
        <strain evidence="6 7">DS-2</strain>
    </source>
</reference>
<evidence type="ECO:0000256" key="1">
    <source>
        <dbReference type="ARBA" id="ARBA00022679"/>
    </source>
</evidence>
<protein>
    <submittedName>
        <fullName evidence="6">Sensory histidine kinase in two-component regulatory system with UhpA, regulates uhpT expression</fullName>
    </submittedName>
</protein>
<feature type="transmembrane region" description="Helical" evidence="4">
    <location>
        <begin position="358"/>
        <end position="375"/>
    </location>
</feature>
<dbReference type="PANTHER" id="PTHR24421">
    <property type="entry name" value="NITRATE/NITRITE SENSOR PROTEIN NARX-RELATED"/>
    <property type="match status" value="1"/>
</dbReference>
<keyword evidence="4" id="KW-0472">Membrane</keyword>
<dbReference type="InterPro" id="IPR011712">
    <property type="entry name" value="Sig_transdc_His_kin_sub3_dim/P"/>
</dbReference>
<dbReference type="eggNOG" id="COG3851">
    <property type="taxonomic scope" value="Bacteria"/>
</dbReference>
<feature type="transmembrane region" description="Helical" evidence="4">
    <location>
        <begin position="92"/>
        <end position="113"/>
    </location>
</feature>
<dbReference type="Gene3D" id="1.20.5.1930">
    <property type="match status" value="1"/>
</dbReference>
<feature type="transmembrane region" description="Helical" evidence="4">
    <location>
        <begin position="197"/>
        <end position="216"/>
    </location>
</feature>
<sequence length="618" mass="71453">MLANKQAVTRKLLISTCWLMIIIGVVETLQGRVFYHTLRPHLEIISFLTQPCYAILCYWIMPRVFWPQQQKLLHKLATLKQNLLSKYTLTAVIKQIVVCVLYTASFYLLYFFAKNWFSFEHKITWFFPTGLQFIALLLLPYRYWFAVYLGTWAGYQQVHYFYQGEYWPWYSLLYNLVNNFVFIYLPMYIGRRIIAHNWLWSVRGLLVFFLFVINYRCIDAAKYVFWDNYNVEIVTLGFYLSAVVGGLVAILLITPSSFLVIYLVQLWRTNKSALKYVNFQSIKVPLLVVASLVVASSIIYKLQPNLVSFLYCLSFLPIIWFSYRYAWVGAVVTTSLANVLILVSTYQQAPEVLQNAQFYLLAVNLTGLFIGAVITEHKRVTNVLTHKHSQLLQHSEDLKKLARSNAKLAGKVVAVQEQERKQLSQELHDEVGQSLIALKTELEIMDRQYKRGLIQPEQVKELNSSADKIYQSVYQLMHWLRPRVLDDLGLHKTIEGNYFAGRLHKQNVQYCPNVVGDINQLAEKYQIAVFRIVQEAINNCIKYANAKRVQVFICLENNQLHLQIRDDGVGFNLDNQSAGFGLEGIKDRVASLQGSCDISSNSQGTQIIVHFDLVKGNN</sequence>
<keyword evidence="4" id="KW-0812">Transmembrane</keyword>
<keyword evidence="1" id="KW-0808">Transferase</keyword>
<dbReference type="Gene3D" id="3.30.565.10">
    <property type="entry name" value="Histidine kinase-like ATPase, C-terminal domain"/>
    <property type="match status" value="1"/>
</dbReference>
<evidence type="ECO:0000256" key="4">
    <source>
        <dbReference type="SAM" id="Phobius"/>
    </source>
</evidence>
<feature type="transmembrane region" description="Helical" evidence="4">
    <location>
        <begin position="12"/>
        <end position="29"/>
    </location>
</feature>
<dbReference type="Proteomes" id="UP000019276">
    <property type="component" value="Unassembled WGS sequence"/>
</dbReference>
<proteinExistence type="predicted"/>
<dbReference type="InterPro" id="IPR036890">
    <property type="entry name" value="HATPase_C_sf"/>
</dbReference>
<accession>W7QTG8</accession>
<dbReference type="Pfam" id="PF07730">
    <property type="entry name" value="HisKA_3"/>
    <property type="match status" value="1"/>
</dbReference>
<evidence type="ECO:0000259" key="5">
    <source>
        <dbReference type="SMART" id="SM00387"/>
    </source>
</evidence>
<keyword evidence="2 6" id="KW-0418">Kinase</keyword>